<name>A0AA96DT23_9BACT</name>
<organism evidence="2">
    <name type="scientific">Arcobacter cryaerophilus gv. pseudocryaerophilus</name>
    <dbReference type="NCBI Taxonomy" id="2933791"/>
    <lineage>
        <taxon>Bacteria</taxon>
        <taxon>Pseudomonadati</taxon>
        <taxon>Campylobacterota</taxon>
        <taxon>Epsilonproteobacteria</taxon>
        <taxon>Campylobacterales</taxon>
        <taxon>Arcobacteraceae</taxon>
        <taxon>Aliarcobacter</taxon>
    </lineage>
</organism>
<accession>A0AA96DT23</accession>
<evidence type="ECO:0000256" key="1">
    <source>
        <dbReference type="SAM" id="Phobius"/>
    </source>
</evidence>
<dbReference type="RefSeq" id="WP_047022696.1">
    <property type="nucleotide sequence ID" value="NZ_CP128652.1"/>
</dbReference>
<dbReference type="Proteomes" id="UP001305220">
    <property type="component" value="Chromosome"/>
</dbReference>
<dbReference type="Pfam" id="PF16083">
    <property type="entry name" value="Phage_holin_3_3"/>
    <property type="match status" value="1"/>
</dbReference>
<dbReference type="InterPro" id="IPR032126">
    <property type="entry name" value="LydA_holin"/>
</dbReference>
<protein>
    <submittedName>
        <fullName evidence="2">Phage holin family protein</fullName>
    </submittedName>
</protein>
<keyword evidence="1" id="KW-0812">Transmembrane</keyword>
<feature type="transmembrane region" description="Helical" evidence="1">
    <location>
        <begin position="40"/>
        <end position="58"/>
    </location>
</feature>
<gene>
    <name evidence="2" type="ORF">RMP68_00285</name>
</gene>
<evidence type="ECO:0000313" key="2">
    <source>
        <dbReference type="EMBL" id="WNL34059.1"/>
    </source>
</evidence>
<proteinExistence type="predicted"/>
<keyword evidence="1" id="KW-0472">Membrane</keyword>
<feature type="transmembrane region" description="Helical" evidence="1">
    <location>
        <begin position="6"/>
        <end position="28"/>
    </location>
</feature>
<sequence length="104" mass="11811">MKLDDLIFTSILAIISFIAGIIGLINRAEHKTKERLKDKLLFIGFGGVSSVLIGFIAYEISFYNFDNQRLCLAISAFCAWMGTRLLLEAQTRALDFIKNYKKEN</sequence>
<dbReference type="EMBL" id="CP134856">
    <property type="protein sequence ID" value="WNL34059.1"/>
    <property type="molecule type" value="Genomic_DNA"/>
</dbReference>
<dbReference type="AlphaFoldDB" id="A0AA96DT23"/>
<reference evidence="2" key="1">
    <citation type="submission" date="2023-09" db="EMBL/GenBank/DDBJ databases">
        <title>Arcobacter tbilisiensis sp. nov. isolated from chicken meat in Tbilisi, Georgia.</title>
        <authorList>
            <person name="Matthias R."/>
            <person name="Zautner A.E."/>
        </authorList>
    </citation>
    <scope>NUCLEOTIDE SEQUENCE</scope>
    <source>
        <strain evidence="2">LEO 62</strain>
    </source>
</reference>
<keyword evidence="1" id="KW-1133">Transmembrane helix</keyword>